<accession>A0A2W1B560</accession>
<dbReference type="EMBL" id="KZ150408">
    <property type="protein sequence ID" value="PZC70998.1"/>
    <property type="molecule type" value="Genomic_DNA"/>
</dbReference>
<dbReference type="AlphaFoldDB" id="A0A2W1B560"/>
<reference evidence="1 2" key="1">
    <citation type="journal article" date="2017" name="BMC Biol.">
        <title>Genomic innovations, transcriptional plasticity and gene loss underlying the evolution and divergence of two highly polyphagous and invasive Helicoverpa pest species.</title>
        <authorList>
            <person name="Pearce S.L."/>
            <person name="Clarke D.F."/>
            <person name="East P.D."/>
            <person name="Elfekih S."/>
            <person name="Gordon K.H."/>
            <person name="Jermiin L.S."/>
            <person name="McGaughran A."/>
            <person name="Oakeshott J.G."/>
            <person name="Papanikolaou A."/>
            <person name="Perera O.P."/>
            <person name="Rane R.V."/>
            <person name="Richards S."/>
            <person name="Tay W.T."/>
            <person name="Walsh T.K."/>
            <person name="Anderson A."/>
            <person name="Anderson C.J."/>
            <person name="Asgari S."/>
            <person name="Board P.G."/>
            <person name="Bretschneider A."/>
            <person name="Campbell P.M."/>
            <person name="Chertemps T."/>
            <person name="Christeller J.T."/>
            <person name="Coppin C.W."/>
            <person name="Downes S.J."/>
            <person name="Duan G."/>
            <person name="Farnsworth C.A."/>
            <person name="Good R.T."/>
            <person name="Han L.B."/>
            <person name="Han Y.C."/>
            <person name="Hatje K."/>
            <person name="Horne I."/>
            <person name="Huang Y.P."/>
            <person name="Hughes D.S."/>
            <person name="Jacquin-Joly E."/>
            <person name="James W."/>
            <person name="Jhangiani S."/>
            <person name="Kollmar M."/>
            <person name="Kuwar S.S."/>
            <person name="Li S."/>
            <person name="Liu N.Y."/>
            <person name="Maibeche M.T."/>
            <person name="Miller J.R."/>
            <person name="Montagne N."/>
            <person name="Perry T."/>
            <person name="Qu J."/>
            <person name="Song S.V."/>
            <person name="Sutton G.G."/>
            <person name="Vogel H."/>
            <person name="Walenz B.P."/>
            <person name="Xu W."/>
            <person name="Zhang H.J."/>
            <person name="Zou Z."/>
            <person name="Batterham P."/>
            <person name="Edwards O.R."/>
            <person name="Feyereisen R."/>
            <person name="Gibbs R.A."/>
            <person name="Heckel D.G."/>
            <person name="McGrath A."/>
            <person name="Robin C."/>
            <person name="Scherer S.E."/>
            <person name="Worley K.C."/>
            <person name="Wu Y.D."/>
        </authorList>
    </citation>
    <scope>NUCLEOTIDE SEQUENCE [LARGE SCALE GENOMIC DNA]</scope>
    <source>
        <strain evidence="1">Harm_GR_Male_#8</strain>
        <tissue evidence="1">Whole organism</tissue>
    </source>
</reference>
<gene>
    <name evidence="1" type="primary">HaOG214489</name>
    <name evidence="1" type="ORF">B5X24_HaOG214489</name>
</gene>
<dbReference type="Proteomes" id="UP000249218">
    <property type="component" value="Unassembled WGS sequence"/>
</dbReference>
<sequence length="171" mass="19575">MDWTFEFQSIMELWDLLQRLKEQDGLWKDFPEDGYTATSRWPESSQFCSRVQHGQSSPSKLYCVPATFSRSSVQDKLWKACPEDGYTVTSLDLPPVQVTRASPVVQQGASWAGDVAIWDRTISSSRVAEPTMDWTFEFQSIMELWDLLQRLKEQGAAQSDSVNHPQQPAEH</sequence>
<evidence type="ECO:0000313" key="2">
    <source>
        <dbReference type="Proteomes" id="UP000249218"/>
    </source>
</evidence>
<keyword evidence="2" id="KW-1185">Reference proteome</keyword>
<proteinExistence type="predicted"/>
<name>A0A2W1B560_HELAM</name>
<evidence type="ECO:0000313" key="1">
    <source>
        <dbReference type="EMBL" id="PZC70998.1"/>
    </source>
</evidence>
<protein>
    <submittedName>
        <fullName evidence="1">Uncharacterized protein</fullName>
    </submittedName>
</protein>
<organism evidence="1 2">
    <name type="scientific">Helicoverpa armigera</name>
    <name type="common">Cotton bollworm</name>
    <name type="synonym">Heliothis armigera</name>
    <dbReference type="NCBI Taxonomy" id="29058"/>
    <lineage>
        <taxon>Eukaryota</taxon>
        <taxon>Metazoa</taxon>
        <taxon>Ecdysozoa</taxon>
        <taxon>Arthropoda</taxon>
        <taxon>Hexapoda</taxon>
        <taxon>Insecta</taxon>
        <taxon>Pterygota</taxon>
        <taxon>Neoptera</taxon>
        <taxon>Endopterygota</taxon>
        <taxon>Lepidoptera</taxon>
        <taxon>Glossata</taxon>
        <taxon>Ditrysia</taxon>
        <taxon>Noctuoidea</taxon>
        <taxon>Noctuidae</taxon>
        <taxon>Heliothinae</taxon>
        <taxon>Helicoverpa</taxon>
    </lineage>
</organism>